<dbReference type="PROSITE" id="PS50801">
    <property type="entry name" value="STAS"/>
    <property type="match status" value="1"/>
</dbReference>
<dbReference type="InterPro" id="IPR036513">
    <property type="entry name" value="STAS_dom_sf"/>
</dbReference>
<protein>
    <recommendedName>
        <fullName evidence="1">STAS domain-containing protein</fullName>
    </recommendedName>
</protein>
<dbReference type="PANTHER" id="PTHR33745:SF1">
    <property type="entry name" value="RSBT ANTAGONIST PROTEIN RSBS"/>
    <property type="match status" value="1"/>
</dbReference>
<evidence type="ECO:0000313" key="3">
    <source>
        <dbReference type="Proteomes" id="UP000190037"/>
    </source>
</evidence>
<accession>A0A1T3NM56</accession>
<dbReference type="SUPFAM" id="SSF52091">
    <property type="entry name" value="SpoIIaa-like"/>
    <property type="match status" value="1"/>
</dbReference>
<keyword evidence="3" id="KW-1185">Reference proteome</keyword>
<evidence type="ECO:0000259" key="1">
    <source>
        <dbReference type="PROSITE" id="PS50801"/>
    </source>
</evidence>
<dbReference type="AlphaFoldDB" id="A0A1T3NM56"/>
<dbReference type="EMBL" id="MWQN01000003">
    <property type="protein sequence ID" value="OPC77812.1"/>
    <property type="molecule type" value="Genomic_DNA"/>
</dbReference>
<organism evidence="2 3">
    <name type="scientific">Embleya scabrispora</name>
    <dbReference type="NCBI Taxonomy" id="159449"/>
    <lineage>
        <taxon>Bacteria</taxon>
        <taxon>Bacillati</taxon>
        <taxon>Actinomycetota</taxon>
        <taxon>Actinomycetes</taxon>
        <taxon>Kitasatosporales</taxon>
        <taxon>Streptomycetaceae</taxon>
        <taxon>Embleya</taxon>
    </lineage>
</organism>
<dbReference type="InterPro" id="IPR051932">
    <property type="entry name" value="Bact_StressResp_Reg"/>
</dbReference>
<reference evidence="2 3" key="1">
    <citation type="submission" date="2017-03" db="EMBL/GenBank/DDBJ databases">
        <title>Draft genome sequence of Streptomyces scabrisporus NF3, endophyte isolated from Amphipterygium adstringens.</title>
        <authorList>
            <person name="Vazquez M."/>
            <person name="Ceapa C.D."/>
            <person name="Rodriguez Luna D."/>
            <person name="Sanchez Esquivel S."/>
        </authorList>
    </citation>
    <scope>NUCLEOTIDE SEQUENCE [LARGE SCALE GENOMIC DNA]</scope>
    <source>
        <strain evidence="2 3">NF3</strain>
    </source>
</reference>
<dbReference type="PANTHER" id="PTHR33745">
    <property type="entry name" value="RSBT ANTAGONIST PROTEIN RSBS-RELATED"/>
    <property type="match status" value="1"/>
</dbReference>
<dbReference type="STRING" id="159449.B4N89_36665"/>
<dbReference type="InterPro" id="IPR002645">
    <property type="entry name" value="STAS_dom"/>
</dbReference>
<sequence length="144" mass="13928">MAAGPASPRAARVPVATVRGVLLVTLPDGLDDDRAAALAEDVAAAVAGGAAGGVIIDVGAAEILDSLSARVLADTAACVKLMAADTVIAGIRPAVAITMVDLGLNLPGLRTALTVEDAFASLGPAGEAPVGPVRAVAGFPEAPS</sequence>
<evidence type="ECO:0000313" key="2">
    <source>
        <dbReference type="EMBL" id="OPC77812.1"/>
    </source>
</evidence>
<dbReference type="OrthoDB" id="9797171at2"/>
<dbReference type="Proteomes" id="UP000190037">
    <property type="component" value="Unassembled WGS sequence"/>
</dbReference>
<gene>
    <name evidence="2" type="ORF">B4N89_36665</name>
</gene>
<dbReference type="Pfam" id="PF01740">
    <property type="entry name" value="STAS"/>
    <property type="match status" value="1"/>
</dbReference>
<proteinExistence type="predicted"/>
<feature type="domain" description="STAS" evidence="1">
    <location>
        <begin position="11"/>
        <end position="122"/>
    </location>
</feature>
<comment type="caution">
    <text evidence="2">The sequence shown here is derived from an EMBL/GenBank/DDBJ whole genome shotgun (WGS) entry which is preliminary data.</text>
</comment>
<dbReference type="Gene3D" id="3.30.750.24">
    <property type="entry name" value="STAS domain"/>
    <property type="match status" value="1"/>
</dbReference>
<name>A0A1T3NM56_9ACTN</name>
<dbReference type="CDD" id="cd07041">
    <property type="entry name" value="STAS_RsbR_RsbS_like"/>
    <property type="match status" value="1"/>
</dbReference>